<dbReference type="Proteomes" id="UP000799776">
    <property type="component" value="Unassembled WGS sequence"/>
</dbReference>
<dbReference type="OrthoDB" id="1669814at2759"/>
<dbReference type="InterPro" id="IPR020904">
    <property type="entry name" value="Sc_DH/Rdtase_CS"/>
</dbReference>
<proteinExistence type="inferred from homology"/>
<keyword evidence="5" id="KW-1185">Reference proteome</keyword>
<dbReference type="PRINTS" id="PR00081">
    <property type="entry name" value="GDHRDH"/>
</dbReference>
<dbReference type="Gene3D" id="3.40.50.720">
    <property type="entry name" value="NAD(P)-binding Rossmann-like Domain"/>
    <property type="match status" value="1"/>
</dbReference>
<name>A0A9P4I2A8_9PEZI</name>
<evidence type="ECO:0000256" key="3">
    <source>
        <dbReference type="ARBA" id="ARBA00023002"/>
    </source>
</evidence>
<dbReference type="GO" id="GO:0016616">
    <property type="term" value="F:oxidoreductase activity, acting on the CH-OH group of donors, NAD or NADP as acceptor"/>
    <property type="evidence" value="ECO:0007669"/>
    <property type="project" value="UniProtKB-ARBA"/>
</dbReference>
<accession>A0A9P4I2A8</accession>
<keyword evidence="3" id="KW-0560">Oxidoreductase</keyword>
<evidence type="ECO:0000256" key="2">
    <source>
        <dbReference type="ARBA" id="ARBA00022857"/>
    </source>
</evidence>
<dbReference type="InterPro" id="IPR002347">
    <property type="entry name" value="SDR_fam"/>
</dbReference>
<dbReference type="PANTHER" id="PTHR43008">
    <property type="entry name" value="BENZIL REDUCTASE"/>
    <property type="match status" value="1"/>
</dbReference>
<dbReference type="PROSITE" id="PS00061">
    <property type="entry name" value="ADH_SHORT"/>
    <property type="match status" value="1"/>
</dbReference>
<gene>
    <name evidence="4" type="ORF">K490DRAFT_31326</name>
</gene>
<reference evidence="4" key="1">
    <citation type="journal article" date="2020" name="Stud. Mycol.">
        <title>101 Dothideomycetes genomes: a test case for predicting lifestyles and emergence of pathogens.</title>
        <authorList>
            <person name="Haridas S."/>
            <person name="Albert R."/>
            <person name="Binder M."/>
            <person name="Bloem J."/>
            <person name="Labutti K."/>
            <person name="Salamov A."/>
            <person name="Andreopoulos B."/>
            <person name="Baker S."/>
            <person name="Barry K."/>
            <person name="Bills G."/>
            <person name="Bluhm B."/>
            <person name="Cannon C."/>
            <person name="Castanera R."/>
            <person name="Culley D."/>
            <person name="Daum C."/>
            <person name="Ezra D."/>
            <person name="Gonzalez J."/>
            <person name="Henrissat B."/>
            <person name="Kuo A."/>
            <person name="Liang C."/>
            <person name="Lipzen A."/>
            <person name="Lutzoni F."/>
            <person name="Magnuson J."/>
            <person name="Mondo S."/>
            <person name="Nolan M."/>
            <person name="Ohm R."/>
            <person name="Pangilinan J."/>
            <person name="Park H.-J."/>
            <person name="Ramirez L."/>
            <person name="Alfaro M."/>
            <person name="Sun H."/>
            <person name="Tritt A."/>
            <person name="Yoshinaga Y."/>
            <person name="Zwiers L.-H."/>
            <person name="Turgeon B."/>
            <person name="Goodwin S."/>
            <person name="Spatafora J."/>
            <person name="Crous P."/>
            <person name="Grigoriev I."/>
        </authorList>
    </citation>
    <scope>NUCLEOTIDE SEQUENCE</scope>
    <source>
        <strain evidence="4">CBS 121410</strain>
    </source>
</reference>
<dbReference type="FunFam" id="3.40.50.720:FF:000245">
    <property type="entry name" value="Short chain dehydrogenase, putative"/>
    <property type="match status" value="1"/>
</dbReference>
<dbReference type="AlphaFoldDB" id="A0A9P4I2A8"/>
<dbReference type="EMBL" id="ML978711">
    <property type="protein sequence ID" value="KAF2091882.1"/>
    <property type="molecule type" value="Genomic_DNA"/>
</dbReference>
<evidence type="ECO:0000256" key="1">
    <source>
        <dbReference type="ARBA" id="ARBA00006484"/>
    </source>
</evidence>
<evidence type="ECO:0000313" key="4">
    <source>
        <dbReference type="EMBL" id="KAF2091882.1"/>
    </source>
</evidence>
<sequence length="335" mass="36184">MGPLRFNVVLAGRLPVPAVGTTLPRALQACSRRFQPNTLVRQCTSDLNRSSFLRSETRGYSTANVGGKRFQDFDLAGRVYVVTGGGRGLGLCMAEALVEAGGKVYCLDIQPKPGVDFDEANARISPEYGGSLNYEQIDVRDTKSLNRVIGGIADEHQRLDGLIAAAAVQKICSSLEYSVEETRQMMDVNYTGVFMTATAAAAAMFKYKCRGNMCLVASMSGTVANKGLLSPVYNSSKAALLQLTRNLAMEWSHIRADGSGGLRVNSLSPGHIITPMVKKNFDEVPGLKQTWERENMLGRLSQPEEFKGAGLFLLSNASSFMTGANLIIDGGHTAW</sequence>
<dbReference type="SUPFAM" id="SSF51735">
    <property type="entry name" value="NAD(P)-binding Rossmann-fold domains"/>
    <property type="match status" value="1"/>
</dbReference>
<evidence type="ECO:0000313" key="5">
    <source>
        <dbReference type="Proteomes" id="UP000799776"/>
    </source>
</evidence>
<comment type="caution">
    <text evidence="4">The sequence shown here is derived from an EMBL/GenBank/DDBJ whole genome shotgun (WGS) entry which is preliminary data.</text>
</comment>
<dbReference type="PANTHER" id="PTHR43008:SF10">
    <property type="entry name" value="CHAIN DEHYDROGENASE_OXIDOREDUCTASE, PUTATIVE (AFU_ORTHOLOGUE AFUA_2G15740)-RELATED"/>
    <property type="match status" value="1"/>
</dbReference>
<dbReference type="Pfam" id="PF13561">
    <property type="entry name" value="adh_short_C2"/>
    <property type="match status" value="1"/>
</dbReference>
<dbReference type="GO" id="GO:0050664">
    <property type="term" value="F:oxidoreductase activity, acting on NAD(P)H, oxygen as acceptor"/>
    <property type="evidence" value="ECO:0007669"/>
    <property type="project" value="TreeGrafter"/>
</dbReference>
<protein>
    <submittedName>
        <fullName evidence="4">Oxidoreductase</fullName>
    </submittedName>
</protein>
<organism evidence="4 5">
    <name type="scientific">Saccharata proteae CBS 121410</name>
    <dbReference type="NCBI Taxonomy" id="1314787"/>
    <lineage>
        <taxon>Eukaryota</taxon>
        <taxon>Fungi</taxon>
        <taxon>Dikarya</taxon>
        <taxon>Ascomycota</taxon>
        <taxon>Pezizomycotina</taxon>
        <taxon>Dothideomycetes</taxon>
        <taxon>Dothideomycetes incertae sedis</taxon>
        <taxon>Botryosphaeriales</taxon>
        <taxon>Saccharataceae</taxon>
        <taxon>Saccharata</taxon>
    </lineage>
</organism>
<keyword evidence="2" id="KW-0521">NADP</keyword>
<dbReference type="InterPro" id="IPR036291">
    <property type="entry name" value="NAD(P)-bd_dom_sf"/>
</dbReference>
<comment type="similarity">
    <text evidence="1">Belongs to the short-chain dehydrogenases/reductases (SDR) family.</text>
</comment>